<evidence type="ECO:0000313" key="3">
    <source>
        <dbReference type="EMBL" id="KAL1564663.1"/>
    </source>
</evidence>
<name>A0ABD1IA14_SALDI</name>
<feature type="region of interest" description="Disordered" evidence="1">
    <location>
        <begin position="319"/>
        <end position="339"/>
    </location>
</feature>
<feature type="domain" description="PPM-type phosphatase" evidence="2">
    <location>
        <begin position="856"/>
        <end position="1094"/>
    </location>
</feature>
<dbReference type="SMART" id="SM00331">
    <property type="entry name" value="PP2C_SIG"/>
    <property type="match status" value="1"/>
</dbReference>
<dbReference type="PANTHER" id="PTHR12320">
    <property type="entry name" value="PROTEIN PHOSPHATASE 2C"/>
    <property type="match status" value="1"/>
</dbReference>
<evidence type="ECO:0000313" key="4">
    <source>
        <dbReference type="Proteomes" id="UP001567538"/>
    </source>
</evidence>
<accession>A0ABD1IA14</accession>
<protein>
    <submittedName>
        <fullName evidence="3">Protein-serine/threonine phosphatase</fullName>
        <ecNumber evidence="3">3.1.3.16</ecNumber>
    </submittedName>
</protein>
<feature type="region of interest" description="Disordered" evidence="1">
    <location>
        <begin position="113"/>
        <end position="132"/>
    </location>
</feature>
<dbReference type="Proteomes" id="UP001567538">
    <property type="component" value="Unassembled WGS sequence"/>
</dbReference>
<dbReference type="PROSITE" id="PS51746">
    <property type="entry name" value="PPM_2"/>
    <property type="match status" value="1"/>
</dbReference>
<dbReference type="PANTHER" id="PTHR12320:SF1">
    <property type="entry name" value="PROTEIN PHOSPHATASE PTC7 HOMOLOG"/>
    <property type="match status" value="1"/>
</dbReference>
<feature type="region of interest" description="Disordered" evidence="1">
    <location>
        <begin position="377"/>
        <end position="400"/>
    </location>
</feature>
<feature type="compositionally biased region" description="Basic and acidic residues" evidence="1">
    <location>
        <begin position="386"/>
        <end position="399"/>
    </location>
</feature>
<evidence type="ECO:0000256" key="1">
    <source>
        <dbReference type="SAM" id="MobiDB-lite"/>
    </source>
</evidence>
<dbReference type="GO" id="GO:0004722">
    <property type="term" value="F:protein serine/threonine phosphatase activity"/>
    <property type="evidence" value="ECO:0007669"/>
    <property type="project" value="UniProtKB-EC"/>
</dbReference>
<dbReference type="EC" id="3.1.3.16" evidence="3"/>
<keyword evidence="4" id="KW-1185">Reference proteome</keyword>
<comment type="caution">
    <text evidence="3">The sequence shown here is derived from an EMBL/GenBank/DDBJ whole genome shotgun (WGS) entry which is preliminary data.</text>
</comment>
<sequence>MADLSCSFLPLFLPPKRYYSCALHSHNSRYSRIKRQHPPHLPLLFKPSPFAASASDIDVIISTHKHSDGSFLFRFGDPSEVVKNVETEETEIVKEEIEGEDTNGSSMVEVVEGRDESKAVVSGSTEVSDRSDSVVSSSNTLIAIEGESEVSEKLVVSPIETELPDLTSNQEIGGISTPDLDVEQIGVNEEYKDLSLVEASISDESFQIENATVEVSGEESLKETSTRGVDECLKEEDVDSTADEAILNQSSEVLDDITAVGLLEKESDDINSADIDEDETGKVEEGLDGDYEDSHVDASVIGKSSEVGSGISVIDLLEKETDGSTTTSDVEIEPTGKNVEEDINEVYEDSPVDITYTPDNTTADVASAPDVDLEYTGNEEQGQDEVIDKPSSVEKRPEVESSITAQELLEKETTDATSAPDVDLEYTSNLEQSLDEVLDEPSSVEKMPEVDNSITAQEILEKETAVLTTAPDVDLEYTGNVGQGLDDVLDEPGSVEKGPEVDDSISAQELLEKETAGITSAPDVNLEYTGNVGQGLDKVLDEPSSVEKRPEGENRISAQELLENETAEFTFVPDIDIEYTGNVEQGVDEVIDEPRSVEKSSEVENHITAQELLEKETADATKSAETGPVVSMLDSDGGQGGLETAVTPYAVPISELENAETAIQNETIDDRRESCDDTLVSPSSQPEPAISLYKETKAPNLQAEVQNLVADEHIEASVNDIKAIEMQNVLNNGNESDMYGAEDESSTTGPAMTWSLGSDETDSGFGNGMPNETAGYVSDKGTIKLLTVSPQLEADSMLEEESGTETVEELKENDEYNNQTMGGDLAEASVHEVTVPKSTESTITSQEILVTDFVLSSGAAVLPHPSKVLTGGEDAYFIADETWLGVADGVGQWSLEGTIPGVYAHELIKNCEKLISECSGDSINNPMELLNLSVAQTHSPGSSTVLIAQFDGQALHVANVGDTGFIILRHGAVYKRSSPMHHVFSLPVRIERGDDPSSLAQLYKVDVEEEDIIVTATDGLLDNLYDQEILLIATKSLANDKTPKEIAKLLVKKAQEISSSAYARCPFADEAQAAGFPGYSGGKLDDVAVIVSVVQRR</sequence>
<keyword evidence="3" id="KW-0378">Hydrolase</keyword>
<proteinExistence type="predicted"/>
<dbReference type="SUPFAM" id="SSF81606">
    <property type="entry name" value="PP2C-like"/>
    <property type="match status" value="1"/>
</dbReference>
<organism evidence="3 4">
    <name type="scientific">Salvia divinorum</name>
    <name type="common">Maria pastora</name>
    <name type="synonym">Diviner's sage</name>
    <dbReference type="NCBI Taxonomy" id="28513"/>
    <lineage>
        <taxon>Eukaryota</taxon>
        <taxon>Viridiplantae</taxon>
        <taxon>Streptophyta</taxon>
        <taxon>Embryophyta</taxon>
        <taxon>Tracheophyta</taxon>
        <taxon>Spermatophyta</taxon>
        <taxon>Magnoliopsida</taxon>
        <taxon>eudicotyledons</taxon>
        <taxon>Gunneridae</taxon>
        <taxon>Pentapetalae</taxon>
        <taxon>asterids</taxon>
        <taxon>lamiids</taxon>
        <taxon>Lamiales</taxon>
        <taxon>Lamiaceae</taxon>
        <taxon>Nepetoideae</taxon>
        <taxon>Mentheae</taxon>
        <taxon>Salviinae</taxon>
        <taxon>Salvia</taxon>
        <taxon>Salvia subgen. Calosphace</taxon>
    </lineage>
</organism>
<dbReference type="EMBL" id="JBEAFC010000003">
    <property type="protein sequence ID" value="KAL1564663.1"/>
    <property type="molecule type" value="Genomic_DNA"/>
</dbReference>
<feature type="region of interest" description="Disordered" evidence="1">
    <location>
        <begin position="665"/>
        <end position="687"/>
    </location>
</feature>
<dbReference type="SMART" id="SM00332">
    <property type="entry name" value="PP2Cc"/>
    <property type="match status" value="1"/>
</dbReference>
<dbReference type="InterPro" id="IPR039123">
    <property type="entry name" value="PPTC7"/>
</dbReference>
<dbReference type="AlphaFoldDB" id="A0ABD1IA14"/>
<dbReference type="InterPro" id="IPR001932">
    <property type="entry name" value="PPM-type_phosphatase-like_dom"/>
</dbReference>
<dbReference type="InterPro" id="IPR036457">
    <property type="entry name" value="PPM-type-like_dom_sf"/>
</dbReference>
<reference evidence="3 4" key="1">
    <citation type="submission" date="2024-06" db="EMBL/GenBank/DDBJ databases">
        <title>A chromosome level genome sequence of Diviner's sage (Salvia divinorum).</title>
        <authorList>
            <person name="Ford S.A."/>
            <person name="Ro D.-K."/>
            <person name="Ness R.W."/>
            <person name="Phillips M.A."/>
        </authorList>
    </citation>
    <scope>NUCLEOTIDE SEQUENCE [LARGE SCALE GENOMIC DNA]</scope>
    <source>
        <strain evidence="3">SAF-2024a</strain>
        <tissue evidence="3">Leaf</tissue>
    </source>
</reference>
<dbReference type="Gene3D" id="3.60.40.10">
    <property type="entry name" value="PPM-type phosphatase domain"/>
    <property type="match status" value="1"/>
</dbReference>
<gene>
    <name evidence="3" type="ORF">AAHA92_06975</name>
</gene>
<evidence type="ECO:0000259" key="2">
    <source>
        <dbReference type="PROSITE" id="PS51746"/>
    </source>
</evidence>